<evidence type="ECO:0000256" key="1">
    <source>
        <dbReference type="SAM" id="Coils"/>
    </source>
</evidence>
<feature type="coiled-coil region" evidence="1">
    <location>
        <begin position="762"/>
        <end position="796"/>
    </location>
</feature>
<reference evidence="4" key="1">
    <citation type="journal article" date="2023" name="Commun. Biol.">
        <title>Genome analysis of Parmales, the sister group of diatoms, reveals the evolutionary specialization of diatoms from phago-mixotrophs to photoautotrophs.</title>
        <authorList>
            <person name="Ban H."/>
            <person name="Sato S."/>
            <person name="Yoshikawa S."/>
            <person name="Yamada K."/>
            <person name="Nakamura Y."/>
            <person name="Ichinomiya M."/>
            <person name="Sato N."/>
            <person name="Blanc-Mathieu R."/>
            <person name="Endo H."/>
            <person name="Kuwata A."/>
            <person name="Ogata H."/>
        </authorList>
    </citation>
    <scope>NUCLEOTIDE SEQUENCE [LARGE SCALE GENOMIC DNA]</scope>
    <source>
        <strain evidence="4">NIES 3700</strain>
    </source>
</reference>
<organism evidence="3 4">
    <name type="scientific">Triparma laevis f. longispina</name>
    <dbReference type="NCBI Taxonomy" id="1714387"/>
    <lineage>
        <taxon>Eukaryota</taxon>
        <taxon>Sar</taxon>
        <taxon>Stramenopiles</taxon>
        <taxon>Ochrophyta</taxon>
        <taxon>Bolidophyceae</taxon>
        <taxon>Parmales</taxon>
        <taxon>Triparmaceae</taxon>
        <taxon>Triparma</taxon>
    </lineage>
</organism>
<dbReference type="EMBL" id="BRXW01000317">
    <property type="protein sequence ID" value="GMI18031.1"/>
    <property type="molecule type" value="Genomic_DNA"/>
</dbReference>
<feature type="region of interest" description="Disordered" evidence="2">
    <location>
        <begin position="1469"/>
        <end position="1496"/>
    </location>
</feature>
<evidence type="ECO:0000313" key="4">
    <source>
        <dbReference type="Proteomes" id="UP001165122"/>
    </source>
</evidence>
<protein>
    <recommendedName>
        <fullName evidence="5">Sfi1 spindle body domain-containing protein</fullName>
    </recommendedName>
</protein>
<evidence type="ECO:0000256" key="2">
    <source>
        <dbReference type="SAM" id="MobiDB-lite"/>
    </source>
</evidence>
<sequence length="2097" mass="242139">MEVDDMYHVLSMAFLLMEDEREEFRQELKEVEGYFEEKLEEKLDSNKSTLGGLACLTLLRSKHLRITSRSFSQWRAASSFIQKSEDKEETRRIERSARIKSGGARSLGRMLTSLMRKVYSAWRQHSHRSKIQRLNVKMVDFSLLDSEVKRLLAEREALKVQIVSERENLRKEMKDEREILKAKMSLLSTEHHEKSMNSAMKLIKTWQNRLVVVCYQSWITFTAKEKKKRNSTMLFLKRWRKSSMWKIFNNWVSFKNHEKRARYIIGKYSKRMKQLGLQKTINSWLDFVDRRSRVRLVCKRMINKTLNDGLLRGFMAWFGNVAEEKREEEIRNLAAGEESSKTAGMKLGYENEISKARSHKQKLSLKIVQQMIDSTLANTYQIWKTWTGTQIANRNLLERFAKKWKQQGIVRVINAWVEFVGRRKFLRAFLGRLAKLASQQGIQKYFKRWHLKCYAFASASLEDRIKELEDRLVKATEREGGLKYSVMKLESEKALVEANIGVKERAAREAKLSRAHNYINRWKNESLSHTFKRWVVYREGCLRAKRIELKVINKILNSRLVRIVQSWSNFVKEEKRKRVAVFRFKQRWLNSLAASVINAWLQHVGKRKRIKKLVKRWFSNKEFGKLIASWSKWVMFLKDLDVREESQEKKNKYESERQKEQLRKKKLSLRIIQVAVNGCLAVHLNMWKEWLKDLKKERVIVARFINRLKNKAVISCLNSWRENVKMRKRLRGFVSRMLNNADLNEIRSGFAQWRARVAVLTGEEMNDKIKVLEREVEELKREKGEVLKKFGALKNEKALTDGKLTDSERAKKDLKLKQAHNFINTWKNKCLGVTFSALAANARDNIRRKTITSRFMTRWANRQIMKCFDTWKFLYEEAVRHDQLVFKYASRIIRMGLFKAYTAWGEYAKQQKRYQLLVDRFRRRMFNVILNKAYRSWREFVGGRQNMRSFAKKWFARQQNTKVAAAWRTWSKNVYETIKWERMSEVNQIKEEKRILKLQKNTELVLRSLQNIINNAVSSGFNTWKALVLEERKNRVIIDRYVRRWKGMYVMKCYITWVDFVVERRELRGIVRKFLGGKKMQELAAGFNTWADWCVEEEEREREADLDRLRLAAEEGGKRAEEGFGLARKKEEKARVQGEKAARNMFAMKLKGMLGSCFMAWKEDVRNTRRVTLRMKLILGKMAHATLAAAWSSWVKSVGNFNRNMLGEVKGERERVEASLKVARGEAKRFKEARMRKVLNAIVTRECFMAFEFWRNEVEEFKRHEMLVKKYAARLLKGGLLKVMLAWVEFAKTSKRHRFVVGKFKARYNSLAAAKAYGSWAAMVKTKKRHAIVVSRFRRRFNNMTVLKATNAWIDYVMRRRRIRTLTRKLFNRLNNAGLSAGWATWVELVERLKKEEYVIGIFVKRWRNVQVFKLFQGWKRVVEENRWGRGDEEEVGVGVGVEDNKGGMVGVGMGGIDSVRNRLLSAEGRARSSTMSSVRSDRSRGPAQVMSGSGNGHGDFSVRVARWGVDEEGGGGDFGGDFGMGKSGLGGGLSELVRRIEANSNNSSSISSGDGRGWSKVIAGSLEMSKEQKEGLELAKFNLKKALGRAEFEEVESSLRVDRSLFVKRLKQVIGRLGVVNEDVLALVRGVFRNRGFSEAEKAFKGWAIGADLFKRERAIAFDIVLGVVRRIEVKKLALAFGAMKLFVLTWRGEMEKMEFADKTRKRLRIQAAQVSKAREESLRIGRNVMDKLTSSRRQNLLEKCFDALVRAREMKVTGVMLVNRWMLAARTGGLMWAFHSWKSKANAASGYMSRAAFLNAADGETRAHLAFILNRFWRKKDCGSFGADPRSDKRMGFLRWKHAVVKEIEMEKAWAEVELKTRACSNVLGLIGELGSQDRDGFSYNDSMYMYVKRGCLVMAQPGTGKYLLLSGGSLQIVPNGCGVLGNLIESKKLSFCKQILKDPSYDEVVDDVLLESCGRPVFQMERNAAIRYQSLAMKTSNIHARTTRSKNSQGRMRRAGDRHGSVVVGMLGEVGGGTGIGSLSGISTKVDIPDVGLMCMPIRIGKGPIIGAVVAVGKAEVLDEGVARNLSLISTAVGGGYLSMARSGGGRGGA</sequence>
<gene>
    <name evidence="3" type="ORF">TrLO_g3942</name>
</gene>
<evidence type="ECO:0008006" key="5">
    <source>
        <dbReference type="Google" id="ProtNLM"/>
    </source>
</evidence>
<dbReference type="OrthoDB" id="195925at2759"/>
<keyword evidence="4" id="KW-1185">Reference proteome</keyword>
<evidence type="ECO:0000313" key="3">
    <source>
        <dbReference type="EMBL" id="GMI18031.1"/>
    </source>
</evidence>
<keyword evidence="1" id="KW-0175">Coiled coil</keyword>
<proteinExistence type="predicted"/>
<comment type="caution">
    <text evidence="3">The sequence shown here is derived from an EMBL/GenBank/DDBJ whole genome shotgun (WGS) entry which is preliminary data.</text>
</comment>
<name>A0A9W7FU10_9STRA</name>
<dbReference type="Proteomes" id="UP001165122">
    <property type="component" value="Unassembled WGS sequence"/>
</dbReference>
<feature type="coiled-coil region" evidence="1">
    <location>
        <begin position="148"/>
        <end position="190"/>
    </location>
</feature>
<feature type="coiled-coil region" evidence="1">
    <location>
        <begin position="643"/>
        <end position="670"/>
    </location>
</feature>
<accession>A0A9W7FU10</accession>